<dbReference type="InterPro" id="IPR007867">
    <property type="entry name" value="GMC_OxRtase_C"/>
</dbReference>
<evidence type="ECO:0000259" key="7">
    <source>
        <dbReference type="Pfam" id="PF05199"/>
    </source>
</evidence>
<dbReference type="PANTHER" id="PTHR42784">
    <property type="entry name" value="PYRANOSE 2-OXIDASE"/>
    <property type="match status" value="1"/>
</dbReference>
<proteinExistence type="inferred from homology"/>
<keyword evidence="9" id="KW-1185">Reference proteome</keyword>
<evidence type="ECO:0000256" key="1">
    <source>
        <dbReference type="ARBA" id="ARBA00001974"/>
    </source>
</evidence>
<name>A0ABM9AV43_9BACT</name>
<dbReference type="SUPFAM" id="SSF51905">
    <property type="entry name" value="FAD/NAD(P)-binding domain"/>
    <property type="match status" value="1"/>
</dbReference>
<evidence type="ECO:0000313" key="9">
    <source>
        <dbReference type="Proteomes" id="UP000837932"/>
    </source>
</evidence>
<evidence type="ECO:0000256" key="3">
    <source>
        <dbReference type="ARBA" id="ARBA00022630"/>
    </source>
</evidence>
<sequence length="549" mass="60838">MQNKKYDAIVVGSGATGGFAAKELAERGLKTLVLEAGPFLEEEKFQKATGNFSSVGSVSRIKAGLTGHHKQARASFYSEDKAFLFVNDWDHPYTSSKDFFLFLRGKNVGGRFLSWGRVALRMSDYAFRMKTNEGIGFDWPISYNELLPYYEKVEDFLGIIGANDNIPFVPNGKYIKTAGLSTAEQEFKHTIETKWPERKVMPWRYVKKEATPEDNNHHRISSPLAAGLATGNLEIRANAMVSKVNTDSHTGRASGVTFIDAETKQEHVVEADVVMLCASTIETIRLMLNSKGAKHENGLGNSSGLVGKYFMDQVPSWIFGSVPNHYGGELVDADNPKDNHGGIYIPRFQNLETNNYPTFKGGFNIQGIVGRPMVPQHMNSVFGLMGHGEMLPYKENYVSLNSTKDKWGIPTPNINIRLYENEINLLKAQVQTQKEIIAENGYNVDFAISPLGISSEYDLLPNVPWYERLLFKLNYKKSVALGAAIHECGGAKMGFDKSDSVLNGNNQVWDAPNVFVTDSACFPTNGSCGPTLTTMALTVRACEYIAKNL</sequence>
<feature type="domain" description="Glucose-methanol-choline oxidoreductase C-terminal" evidence="7">
    <location>
        <begin position="392"/>
        <end position="537"/>
    </location>
</feature>
<comment type="cofactor">
    <cofactor evidence="1">
        <name>FAD</name>
        <dbReference type="ChEBI" id="CHEBI:57692"/>
    </cofactor>
</comment>
<keyword evidence="5 8" id="KW-0560">Oxidoreductase</keyword>
<evidence type="ECO:0000256" key="5">
    <source>
        <dbReference type="ARBA" id="ARBA00023002"/>
    </source>
</evidence>
<evidence type="ECO:0000259" key="6">
    <source>
        <dbReference type="Pfam" id="PF00732"/>
    </source>
</evidence>
<keyword evidence="4" id="KW-0274">FAD</keyword>
<dbReference type="SUPFAM" id="SSF54373">
    <property type="entry name" value="FAD-linked reductases, C-terminal domain"/>
    <property type="match status" value="1"/>
</dbReference>
<dbReference type="EMBL" id="CAKLPY010000006">
    <property type="protein sequence ID" value="CAH0997824.1"/>
    <property type="molecule type" value="Genomic_DNA"/>
</dbReference>
<dbReference type="Proteomes" id="UP000837932">
    <property type="component" value="Unassembled WGS sequence"/>
</dbReference>
<protein>
    <submittedName>
        <fullName evidence="8">2-methyl-1,2-propanediol dehydrogenase</fullName>
        <ecNumber evidence="8">1.1.1.400</ecNumber>
    </submittedName>
</protein>
<dbReference type="Pfam" id="PF05199">
    <property type="entry name" value="GMC_oxred_C"/>
    <property type="match status" value="1"/>
</dbReference>
<dbReference type="Gene3D" id="3.50.50.60">
    <property type="entry name" value="FAD/NAD(P)-binding domain"/>
    <property type="match status" value="2"/>
</dbReference>
<evidence type="ECO:0000313" key="8">
    <source>
        <dbReference type="EMBL" id="CAH0997824.1"/>
    </source>
</evidence>
<dbReference type="Pfam" id="PF00732">
    <property type="entry name" value="GMC_oxred_N"/>
    <property type="match status" value="1"/>
</dbReference>
<dbReference type="PANTHER" id="PTHR42784:SF1">
    <property type="entry name" value="PYRANOSE 2-OXIDASE"/>
    <property type="match status" value="1"/>
</dbReference>
<comment type="similarity">
    <text evidence="2">Belongs to the GMC oxidoreductase family.</text>
</comment>
<keyword evidence="3" id="KW-0285">Flavoprotein</keyword>
<dbReference type="InterPro" id="IPR036188">
    <property type="entry name" value="FAD/NAD-bd_sf"/>
</dbReference>
<comment type="caution">
    <text evidence="8">The sequence shown here is derived from an EMBL/GenBank/DDBJ whole genome shotgun (WGS) entry which is preliminary data.</text>
</comment>
<evidence type="ECO:0000256" key="2">
    <source>
        <dbReference type="ARBA" id="ARBA00010790"/>
    </source>
</evidence>
<dbReference type="EC" id="1.1.1.400" evidence="8"/>
<evidence type="ECO:0000256" key="4">
    <source>
        <dbReference type="ARBA" id="ARBA00022827"/>
    </source>
</evidence>
<dbReference type="InterPro" id="IPR051473">
    <property type="entry name" value="P2Ox-like"/>
</dbReference>
<accession>A0ABM9AV43</accession>
<dbReference type="RefSeq" id="WP_238808631.1">
    <property type="nucleotide sequence ID" value="NZ_CAKLPY010000006.1"/>
</dbReference>
<reference evidence="8" key="1">
    <citation type="submission" date="2021-12" db="EMBL/GenBank/DDBJ databases">
        <authorList>
            <person name="Rodrigo-Torres L."/>
            <person name="Arahal R. D."/>
            <person name="Lucena T."/>
        </authorList>
    </citation>
    <scope>NUCLEOTIDE SEQUENCE</scope>
    <source>
        <strain evidence="8">CECT 8858</strain>
    </source>
</reference>
<gene>
    <name evidence="8" type="primary">mpdB_9</name>
    <name evidence="8" type="ORF">EMA8858_03958</name>
</gene>
<dbReference type="GO" id="GO:0016491">
    <property type="term" value="F:oxidoreductase activity"/>
    <property type="evidence" value="ECO:0007669"/>
    <property type="project" value="UniProtKB-KW"/>
</dbReference>
<dbReference type="InterPro" id="IPR000172">
    <property type="entry name" value="GMC_OxRdtase_N"/>
</dbReference>
<organism evidence="8 9">
    <name type="scientific">Emticicia aquatica</name>
    <dbReference type="NCBI Taxonomy" id="1681835"/>
    <lineage>
        <taxon>Bacteria</taxon>
        <taxon>Pseudomonadati</taxon>
        <taxon>Bacteroidota</taxon>
        <taxon>Cytophagia</taxon>
        <taxon>Cytophagales</taxon>
        <taxon>Leadbetterellaceae</taxon>
        <taxon>Emticicia</taxon>
    </lineage>
</organism>
<feature type="domain" description="Glucose-methanol-choline oxidoreductase N-terminal" evidence="6">
    <location>
        <begin position="9"/>
        <end position="309"/>
    </location>
</feature>